<evidence type="ECO:0000313" key="12">
    <source>
        <dbReference type="EMBL" id="EDW68646.2"/>
    </source>
</evidence>
<gene>
    <name evidence="12" type="primary">Dvir\GJ12579</name>
    <name evidence="12" type="ORF">Dvir_GJ12579</name>
</gene>
<dbReference type="SMART" id="SM00355">
    <property type="entry name" value="ZnF_C2H2"/>
    <property type="match status" value="4"/>
</dbReference>
<keyword evidence="6" id="KW-0539">Nucleus</keyword>
<dbReference type="SMR" id="B4LB82"/>
<keyword evidence="4 7" id="KW-0863">Zinc-finger</keyword>
<dbReference type="PROSITE" id="PS00028">
    <property type="entry name" value="ZINC_FINGER_C2H2_1"/>
    <property type="match status" value="4"/>
</dbReference>
<accession>B4LB82</accession>
<feature type="domain" description="C2H2-type" evidence="10">
    <location>
        <begin position="297"/>
        <end position="324"/>
    </location>
</feature>
<reference evidence="12 13" key="1">
    <citation type="journal article" date="2007" name="Nature">
        <title>Evolution of genes and genomes on the Drosophila phylogeny.</title>
        <authorList>
            <consortium name="Drosophila 12 Genomes Consortium"/>
            <person name="Clark A.G."/>
            <person name="Eisen M.B."/>
            <person name="Smith D.R."/>
            <person name="Bergman C.M."/>
            <person name="Oliver B."/>
            <person name="Markow T.A."/>
            <person name="Kaufman T.C."/>
            <person name="Kellis M."/>
            <person name="Gelbart W."/>
            <person name="Iyer V.N."/>
            <person name="Pollard D.A."/>
            <person name="Sackton T.B."/>
            <person name="Larracuente A.M."/>
            <person name="Singh N.D."/>
            <person name="Abad J.P."/>
            <person name="Abt D.N."/>
            <person name="Adryan B."/>
            <person name="Aguade M."/>
            <person name="Akashi H."/>
            <person name="Anderson W.W."/>
            <person name="Aquadro C.F."/>
            <person name="Ardell D.H."/>
            <person name="Arguello R."/>
            <person name="Artieri C.G."/>
            <person name="Barbash D.A."/>
            <person name="Barker D."/>
            <person name="Barsanti P."/>
            <person name="Batterham P."/>
            <person name="Batzoglou S."/>
            <person name="Begun D."/>
            <person name="Bhutkar A."/>
            <person name="Blanco E."/>
            <person name="Bosak S.A."/>
            <person name="Bradley R.K."/>
            <person name="Brand A.D."/>
            <person name="Brent M.R."/>
            <person name="Brooks A.N."/>
            <person name="Brown R.H."/>
            <person name="Butlin R.K."/>
            <person name="Caggese C."/>
            <person name="Calvi B.R."/>
            <person name="Bernardo de Carvalho A."/>
            <person name="Caspi A."/>
            <person name="Castrezana S."/>
            <person name="Celniker S.E."/>
            <person name="Chang J.L."/>
            <person name="Chapple C."/>
            <person name="Chatterji S."/>
            <person name="Chinwalla A."/>
            <person name="Civetta A."/>
            <person name="Clifton S.W."/>
            <person name="Comeron J.M."/>
            <person name="Costello J.C."/>
            <person name="Coyne J.A."/>
            <person name="Daub J."/>
            <person name="David R.G."/>
            <person name="Delcher A.L."/>
            <person name="Delehaunty K."/>
            <person name="Do C.B."/>
            <person name="Ebling H."/>
            <person name="Edwards K."/>
            <person name="Eickbush T."/>
            <person name="Evans J.D."/>
            <person name="Filipski A."/>
            <person name="Findeiss S."/>
            <person name="Freyhult E."/>
            <person name="Fulton L."/>
            <person name="Fulton R."/>
            <person name="Garcia A.C."/>
            <person name="Gardiner A."/>
            <person name="Garfield D.A."/>
            <person name="Garvin B.E."/>
            <person name="Gibson G."/>
            <person name="Gilbert D."/>
            <person name="Gnerre S."/>
            <person name="Godfrey J."/>
            <person name="Good R."/>
            <person name="Gotea V."/>
            <person name="Gravely B."/>
            <person name="Greenberg A.J."/>
            <person name="Griffiths-Jones S."/>
            <person name="Gross S."/>
            <person name="Guigo R."/>
            <person name="Gustafson E.A."/>
            <person name="Haerty W."/>
            <person name="Hahn M.W."/>
            <person name="Halligan D.L."/>
            <person name="Halpern A.L."/>
            <person name="Halter G.M."/>
            <person name="Han M.V."/>
            <person name="Heger A."/>
            <person name="Hillier L."/>
            <person name="Hinrichs A.S."/>
            <person name="Holmes I."/>
            <person name="Hoskins R.A."/>
            <person name="Hubisz M.J."/>
            <person name="Hultmark D."/>
            <person name="Huntley M.A."/>
            <person name="Jaffe D.B."/>
            <person name="Jagadeeshan S."/>
            <person name="Jeck W.R."/>
            <person name="Johnson J."/>
            <person name="Jones C.D."/>
            <person name="Jordan W.C."/>
            <person name="Karpen G.H."/>
            <person name="Kataoka E."/>
            <person name="Keightley P.D."/>
            <person name="Kheradpour P."/>
            <person name="Kirkness E.F."/>
            <person name="Koerich L.B."/>
            <person name="Kristiansen K."/>
            <person name="Kudrna D."/>
            <person name="Kulathinal R.J."/>
            <person name="Kumar S."/>
            <person name="Kwok R."/>
            <person name="Lander E."/>
            <person name="Langley C.H."/>
            <person name="Lapoint R."/>
            <person name="Lazzaro B.P."/>
            <person name="Lee S.J."/>
            <person name="Levesque L."/>
            <person name="Li R."/>
            <person name="Lin C.F."/>
            <person name="Lin M.F."/>
            <person name="Lindblad-Toh K."/>
            <person name="Llopart A."/>
            <person name="Long M."/>
            <person name="Low L."/>
            <person name="Lozovsky E."/>
            <person name="Lu J."/>
            <person name="Luo M."/>
            <person name="Machado C.A."/>
            <person name="Makalowski W."/>
            <person name="Marzo M."/>
            <person name="Matsuda M."/>
            <person name="Matzkin L."/>
            <person name="McAllister B."/>
            <person name="McBride C.S."/>
            <person name="McKernan B."/>
            <person name="McKernan K."/>
            <person name="Mendez-Lago M."/>
            <person name="Minx P."/>
            <person name="Mollenhauer M.U."/>
            <person name="Montooth K."/>
            <person name="Mount S.M."/>
            <person name="Mu X."/>
            <person name="Myers E."/>
            <person name="Negre B."/>
            <person name="Newfeld S."/>
            <person name="Nielsen R."/>
            <person name="Noor M.A."/>
            <person name="O'Grady P."/>
            <person name="Pachter L."/>
            <person name="Papaceit M."/>
            <person name="Parisi M.J."/>
            <person name="Parisi M."/>
            <person name="Parts L."/>
            <person name="Pedersen J.S."/>
            <person name="Pesole G."/>
            <person name="Phillippy A.M."/>
            <person name="Ponting C.P."/>
            <person name="Pop M."/>
            <person name="Porcelli D."/>
            <person name="Powell J.R."/>
            <person name="Prohaska S."/>
            <person name="Pruitt K."/>
            <person name="Puig M."/>
            <person name="Quesneville H."/>
            <person name="Ram K.R."/>
            <person name="Rand D."/>
            <person name="Rasmussen M.D."/>
            <person name="Reed L.K."/>
            <person name="Reenan R."/>
            <person name="Reily A."/>
            <person name="Remington K.A."/>
            <person name="Rieger T.T."/>
            <person name="Ritchie M.G."/>
            <person name="Robin C."/>
            <person name="Rogers Y.H."/>
            <person name="Rohde C."/>
            <person name="Rozas J."/>
            <person name="Rubenfield M.J."/>
            <person name="Ruiz A."/>
            <person name="Russo S."/>
            <person name="Salzberg S.L."/>
            <person name="Sanchez-Gracia A."/>
            <person name="Saranga D.J."/>
            <person name="Sato H."/>
            <person name="Schaeffer S.W."/>
            <person name="Schatz M.C."/>
            <person name="Schlenke T."/>
            <person name="Schwartz R."/>
            <person name="Segarra C."/>
            <person name="Singh R.S."/>
            <person name="Sirot L."/>
            <person name="Sirota M."/>
            <person name="Sisneros N.B."/>
            <person name="Smith C.D."/>
            <person name="Smith T.F."/>
            <person name="Spieth J."/>
            <person name="Stage D.E."/>
            <person name="Stark A."/>
            <person name="Stephan W."/>
            <person name="Strausberg R.L."/>
            <person name="Strempel S."/>
            <person name="Sturgill D."/>
            <person name="Sutton G."/>
            <person name="Sutton G.G."/>
            <person name="Tao W."/>
            <person name="Teichmann S."/>
            <person name="Tobari Y.N."/>
            <person name="Tomimura Y."/>
            <person name="Tsolas J.M."/>
            <person name="Valente V.L."/>
            <person name="Venter E."/>
            <person name="Venter J.C."/>
            <person name="Vicario S."/>
            <person name="Vieira F.G."/>
            <person name="Vilella A.J."/>
            <person name="Villasante A."/>
            <person name="Walenz B."/>
            <person name="Wang J."/>
            <person name="Wasserman M."/>
            <person name="Watts T."/>
            <person name="Wilson D."/>
            <person name="Wilson R.K."/>
            <person name="Wing R.A."/>
            <person name="Wolfner M.F."/>
            <person name="Wong A."/>
            <person name="Wong G.K."/>
            <person name="Wu C.I."/>
            <person name="Wu G."/>
            <person name="Yamamoto D."/>
            <person name="Yang H.P."/>
            <person name="Yang S.P."/>
            <person name="Yorke J.A."/>
            <person name="Yoshida K."/>
            <person name="Zdobnov E."/>
            <person name="Zhang P."/>
            <person name="Zhang Y."/>
            <person name="Zimin A.V."/>
            <person name="Baldwin J."/>
            <person name="Abdouelleil A."/>
            <person name="Abdulkadir J."/>
            <person name="Abebe A."/>
            <person name="Abera B."/>
            <person name="Abreu J."/>
            <person name="Acer S.C."/>
            <person name="Aftuck L."/>
            <person name="Alexander A."/>
            <person name="An P."/>
            <person name="Anderson E."/>
            <person name="Anderson S."/>
            <person name="Arachi H."/>
            <person name="Azer M."/>
            <person name="Bachantsang P."/>
            <person name="Barry A."/>
            <person name="Bayul T."/>
            <person name="Berlin A."/>
            <person name="Bessette D."/>
            <person name="Bloom T."/>
            <person name="Blye J."/>
            <person name="Boguslavskiy L."/>
            <person name="Bonnet C."/>
            <person name="Boukhgalter B."/>
            <person name="Bourzgui I."/>
            <person name="Brown A."/>
            <person name="Cahill P."/>
            <person name="Channer S."/>
            <person name="Cheshatsang Y."/>
            <person name="Chuda L."/>
            <person name="Citroen M."/>
            <person name="Collymore A."/>
            <person name="Cooke P."/>
            <person name="Costello M."/>
            <person name="D'Aco K."/>
            <person name="Daza R."/>
            <person name="De Haan G."/>
            <person name="DeGray S."/>
            <person name="DeMaso C."/>
            <person name="Dhargay N."/>
            <person name="Dooley K."/>
            <person name="Dooley E."/>
            <person name="Doricent M."/>
            <person name="Dorje P."/>
            <person name="Dorjee K."/>
            <person name="Dupes A."/>
            <person name="Elong R."/>
            <person name="Falk J."/>
            <person name="Farina A."/>
            <person name="Faro S."/>
            <person name="Ferguson D."/>
            <person name="Fisher S."/>
            <person name="Foley C.D."/>
            <person name="Franke A."/>
            <person name="Friedrich D."/>
            <person name="Gadbois L."/>
            <person name="Gearin G."/>
            <person name="Gearin C.R."/>
            <person name="Giannoukos G."/>
            <person name="Goode T."/>
            <person name="Graham J."/>
            <person name="Grandbois E."/>
            <person name="Grewal S."/>
            <person name="Gyaltsen K."/>
            <person name="Hafez N."/>
            <person name="Hagos B."/>
            <person name="Hall J."/>
            <person name="Henson C."/>
            <person name="Hollinger A."/>
            <person name="Honan T."/>
            <person name="Huard M.D."/>
            <person name="Hughes L."/>
            <person name="Hurhula B."/>
            <person name="Husby M.E."/>
            <person name="Kamat A."/>
            <person name="Kanga B."/>
            <person name="Kashin S."/>
            <person name="Khazanovich D."/>
            <person name="Kisner P."/>
            <person name="Lance K."/>
            <person name="Lara M."/>
            <person name="Lee W."/>
            <person name="Lennon N."/>
            <person name="Letendre F."/>
            <person name="LeVine R."/>
            <person name="Lipovsky A."/>
            <person name="Liu X."/>
            <person name="Liu J."/>
            <person name="Liu S."/>
            <person name="Lokyitsang T."/>
            <person name="Lokyitsang Y."/>
            <person name="Lubonja R."/>
            <person name="Lui A."/>
            <person name="MacDonald P."/>
            <person name="Magnisalis V."/>
            <person name="Maru K."/>
            <person name="Matthews C."/>
            <person name="McCusker W."/>
            <person name="McDonough S."/>
            <person name="Mehta T."/>
            <person name="Meldrim J."/>
            <person name="Meneus L."/>
            <person name="Mihai O."/>
            <person name="Mihalev A."/>
            <person name="Mihova T."/>
            <person name="Mittelman R."/>
            <person name="Mlenga V."/>
            <person name="Montmayeur A."/>
            <person name="Mulrain L."/>
            <person name="Navidi A."/>
            <person name="Naylor J."/>
            <person name="Negash T."/>
            <person name="Nguyen T."/>
            <person name="Nguyen N."/>
            <person name="Nicol R."/>
            <person name="Norbu C."/>
            <person name="Norbu N."/>
            <person name="Novod N."/>
            <person name="O'Neill B."/>
            <person name="Osman S."/>
            <person name="Markiewicz E."/>
            <person name="Oyono O.L."/>
            <person name="Patti C."/>
            <person name="Phunkhang P."/>
            <person name="Pierre F."/>
            <person name="Priest M."/>
            <person name="Raghuraman S."/>
            <person name="Rege F."/>
            <person name="Reyes R."/>
            <person name="Rise C."/>
            <person name="Rogov P."/>
            <person name="Ross K."/>
            <person name="Ryan E."/>
            <person name="Settipalli S."/>
            <person name="Shea T."/>
            <person name="Sherpa N."/>
            <person name="Shi L."/>
            <person name="Shih D."/>
            <person name="Sparrow T."/>
            <person name="Spaulding J."/>
            <person name="Stalker J."/>
            <person name="Stange-Thomann N."/>
            <person name="Stavropoulos S."/>
            <person name="Stone C."/>
            <person name="Strader C."/>
            <person name="Tesfaye S."/>
            <person name="Thomson T."/>
            <person name="Thoulutsang Y."/>
            <person name="Thoulutsang D."/>
            <person name="Topham K."/>
            <person name="Topping I."/>
            <person name="Tsamla T."/>
            <person name="Vassiliev H."/>
            <person name="Vo A."/>
            <person name="Wangchuk T."/>
            <person name="Wangdi T."/>
            <person name="Weiand M."/>
            <person name="Wilkinson J."/>
            <person name="Wilson A."/>
            <person name="Yadav S."/>
            <person name="Young G."/>
            <person name="Yu Q."/>
            <person name="Zembek L."/>
            <person name="Zhong D."/>
            <person name="Zimmer A."/>
            <person name="Zwirko Z."/>
            <person name="Jaffe D.B."/>
            <person name="Alvarez P."/>
            <person name="Brockman W."/>
            <person name="Butler J."/>
            <person name="Chin C."/>
            <person name="Gnerre S."/>
            <person name="Grabherr M."/>
            <person name="Kleber M."/>
            <person name="Mauceli E."/>
            <person name="MacCallum I."/>
        </authorList>
    </citation>
    <scope>NUCLEOTIDE SEQUENCE [LARGE SCALE GENOMIC DNA]</scope>
    <source>
        <strain evidence="13">Tucson 15010-1051.87</strain>
    </source>
</reference>
<dbReference type="SUPFAM" id="SSF57667">
    <property type="entry name" value="beta-beta-alpha zinc fingers"/>
    <property type="match status" value="2"/>
</dbReference>
<keyword evidence="13" id="KW-1185">Reference proteome</keyword>
<evidence type="ECO:0000256" key="1">
    <source>
        <dbReference type="ARBA" id="ARBA00004123"/>
    </source>
</evidence>
<keyword evidence="3" id="KW-0677">Repeat</keyword>
<evidence type="ECO:0000256" key="5">
    <source>
        <dbReference type="ARBA" id="ARBA00022833"/>
    </source>
</evidence>
<keyword evidence="5 8" id="KW-0862">Zinc</keyword>
<dbReference type="AlphaFoldDB" id="B4LB82"/>
<dbReference type="SMART" id="SM00868">
    <property type="entry name" value="zf-AD"/>
    <property type="match status" value="1"/>
</dbReference>
<feature type="binding site" evidence="8">
    <location>
        <position position="61"/>
    </location>
    <ligand>
        <name>Zn(2+)</name>
        <dbReference type="ChEBI" id="CHEBI:29105"/>
    </ligand>
</feature>
<dbReference type="GO" id="GO:0008270">
    <property type="term" value="F:zinc ion binding"/>
    <property type="evidence" value="ECO:0007669"/>
    <property type="project" value="UniProtKB-UniRule"/>
</dbReference>
<dbReference type="InterPro" id="IPR036236">
    <property type="entry name" value="Znf_C2H2_sf"/>
</dbReference>
<organism evidence="12 13">
    <name type="scientific">Drosophila virilis</name>
    <name type="common">Fruit fly</name>
    <dbReference type="NCBI Taxonomy" id="7244"/>
    <lineage>
        <taxon>Eukaryota</taxon>
        <taxon>Metazoa</taxon>
        <taxon>Ecdysozoa</taxon>
        <taxon>Arthropoda</taxon>
        <taxon>Hexapoda</taxon>
        <taxon>Insecta</taxon>
        <taxon>Pterygota</taxon>
        <taxon>Neoptera</taxon>
        <taxon>Endopterygota</taxon>
        <taxon>Diptera</taxon>
        <taxon>Brachycera</taxon>
        <taxon>Muscomorpha</taxon>
        <taxon>Ephydroidea</taxon>
        <taxon>Drosophilidae</taxon>
        <taxon>Drosophila</taxon>
    </lineage>
</organism>
<name>B4LB82_DROVI</name>
<dbReference type="Pfam" id="PF13894">
    <property type="entry name" value="zf-C2H2_4"/>
    <property type="match status" value="1"/>
</dbReference>
<dbReference type="eggNOG" id="KOG1721">
    <property type="taxonomic scope" value="Eukaryota"/>
</dbReference>
<feature type="binding site" evidence="8">
    <location>
        <position position="6"/>
    </location>
    <ligand>
        <name>Zn(2+)</name>
        <dbReference type="ChEBI" id="CHEBI:29105"/>
    </ligand>
</feature>
<feature type="domain" description="ZAD" evidence="11">
    <location>
        <begin position="4"/>
        <end position="85"/>
    </location>
</feature>
<feature type="domain" description="C2H2-type" evidence="10">
    <location>
        <begin position="325"/>
        <end position="353"/>
    </location>
</feature>
<dbReference type="Pfam" id="PF00096">
    <property type="entry name" value="zf-C2H2"/>
    <property type="match status" value="1"/>
</dbReference>
<dbReference type="Proteomes" id="UP000008792">
    <property type="component" value="Unassembled WGS sequence"/>
</dbReference>
<comment type="subcellular location">
    <subcellularLocation>
        <location evidence="1">Nucleus</location>
    </subcellularLocation>
</comment>
<proteinExistence type="predicted"/>
<dbReference type="GO" id="GO:0005634">
    <property type="term" value="C:nucleus"/>
    <property type="evidence" value="ECO:0007669"/>
    <property type="project" value="UniProtKB-SubCell"/>
</dbReference>
<dbReference type="PANTHER" id="PTHR24394">
    <property type="entry name" value="ZINC FINGER PROTEIN"/>
    <property type="match status" value="1"/>
</dbReference>
<evidence type="ECO:0000259" key="10">
    <source>
        <dbReference type="PROSITE" id="PS50157"/>
    </source>
</evidence>
<evidence type="ECO:0000259" key="11">
    <source>
        <dbReference type="PROSITE" id="PS51915"/>
    </source>
</evidence>
<feature type="domain" description="C2H2-type" evidence="10">
    <location>
        <begin position="227"/>
        <end position="254"/>
    </location>
</feature>
<dbReference type="PROSITE" id="PS50157">
    <property type="entry name" value="ZINC_FINGER_C2H2_2"/>
    <property type="match status" value="4"/>
</dbReference>
<evidence type="ECO:0000256" key="4">
    <source>
        <dbReference type="ARBA" id="ARBA00022771"/>
    </source>
</evidence>
<dbReference type="Gene3D" id="3.40.1800.20">
    <property type="match status" value="1"/>
</dbReference>
<evidence type="ECO:0000256" key="7">
    <source>
        <dbReference type="PROSITE-ProRule" id="PRU00042"/>
    </source>
</evidence>
<evidence type="ECO:0000313" key="13">
    <source>
        <dbReference type="Proteomes" id="UP000008792"/>
    </source>
</evidence>
<dbReference type="KEGG" id="dvi:6624097"/>
<feature type="region of interest" description="Disordered" evidence="9">
    <location>
        <begin position="114"/>
        <end position="224"/>
    </location>
</feature>
<dbReference type="InParanoid" id="B4LB82"/>
<dbReference type="Pfam" id="PF07776">
    <property type="entry name" value="zf-AD"/>
    <property type="match status" value="1"/>
</dbReference>
<dbReference type="InterPro" id="IPR013087">
    <property type="entry name" value="Znf_C2H2_type"/>
</dbReference>
<evidence type="ECO:0000256" key="2">
    <source>
        <dbReference type="ARBA" id="ARBA00022723"/>
    </source>
</evidence>
<dbReference type="InterPro" id="IPR012934">
    <property type="entry name" value="Znf_AD"/>
</dbReference>
<feature type="compositionally biased region" description="Low complexity" evidence="9">
    <location>
        <begin position="163"/>
        <end position="180"/>
    </location>
</feature>
<evidence type="ECO:0000256" key="9">
    <source>
        <dbReference type="SAM" id="MobiDB-lite"/>
    </source>
</evidence>
<dbReference type="FunFam" id="3.30.160.60:FF:000534">
    <property type="entry name" value="zinc finger protein 674"/>
    <property type="match status" value="1"/>
</dbReference>
<dbReference type="FunFam" id="3.30.160.60:FF:000005">
    <property type="entry name" value="Zinc finger protein 14 homolog"/>
    <property type="match status" value="1"/>
</dbReference>
<feature type="domain" description="C2H2-type" evidence="10">
    <location>
        <begin position="269"/>
        <end position="296"/>
    </location>
</feature>
<sequence>MDSAICRICLNSSVTLVDIFAKRLEIHKGKPEPCLADMLNECADCHIKSNDTLPQHICLSCILSAQNAFRFKRMCEESYRQLVASAKCNLLNGTNGTPIKDDTKGLCIKQEQEMTADEASSVVDSDSSQKRTPTPTKASPPRHELKRPRSTINCSQRPRRSSGSRQRTTASSRSSRSRTPVPVPVPLPNANKSKRVESKETLRRAGVQPQTEPSAEEAPSELSSKPYKCQMCGKQFAHMSILSLHKKWHLASKSSARIIARPKLDKKSNRCTICEKQYATNQLLRRHIATHSTERPYACTICPTSFRLVTNLKRHMRHHTGERPFKCPWCAESFARSDYCRSHMEKAHSGRTFPGRLSRKS</sequence>
<protein>
    <submittedName>
        <fullName evidence="12">Uncharacterized protein</fullName>
    </submittedName>
</protein>
<keyword evidence="2 8" id="KW-0479">Metal-binding</keyword>
<feature type="compositionally biased region" description="Basic and acidic residues" evidence="9">
    <location>
        <begin position="194"/>
        <end position="203"/>
    </location>
</feature>
<dbReference type="EMBL" id="CH940647">
    <property type="protein sequence ID" value="EDW68646.2"/>
    <property type="molecule type" value="Genomic_DNA"/>
</dbReference>
<dbReference type="SUPFAM" id="SSF57716">
    <property type="entry name" value="Glucocorticoid receptor-like (DNA-binding domain)"/>
    <property type="match status" value="1"/>
</dbReference>
<evidence type="ECO:0000256" key="3">
    <source>
        <dbReference type="ARBA" id="ARBA00022737"/>
    </source>
</evidence>
<feature type="binding site" evidence="8">
    <location>
        <position position="9"/>
    </location>
    <ligand>
        <name>Zn(2+)</name>
        <dbReference type="ChEBI" id="CHEBI:29105"/>
    </ligand>
</feature>
<dbReference type="HOGENOM" id="CLU_002678_94_1_1"/>
<dbReference type="FunFam" id="3.30.160.60:FF:000100">
    <property type="entry name" value="Zinc finger 45-like"/>
    <property type="match status" value="1"/>
</dbReference>
<evidence type="ECO:0000256" key="6">
    <source>
        <dbReference type="ARBA" id="ARBA00023242"/>
    </source>
</evidence>
<feature type="binding site" evidence="8">
    <location>
        <position position="58"/>
    </location>
    <ligand>
        <name>Zn(2+)</name>
        <dbReference type="ChEBI" id="CHEBI:29105"/>
    </ligand>
</feature>
<dbReference type="GO" id="GO:0000981">
    <property type="term" value="F:DNA-binding transcription factor activity, RNA polymerase II-specific"/>
    <property type="evidence" value="ECO:0007669"/>
    <property type="project" value="TreeGrafter"/>
</dbReference>
<dbReference type="STRING" id="7244.B4LB82"/>
<dbReference type="PROSITE" id="PS51915">
    <property type="entry name" value="ZAD"/>
    <property type="match status" value="1"/>
</dbReference>
<dbReference type="Gene3D" id="3.30.160.60">
    <property type="entry name" value="Classic Zinc Finger"/>
    <property type="match status" value="4"/>
</dbReference>
<dbReference type="PANTHER" id="PTHR24394:SF29">
    <property type="entry name" value="MYONEURIN"/>
    <property type="match status" value="1"/>
</dbReference>
<evidence type="ECO:0000256" key="8">
    <source>
        <dbReference type="PROSITE-ProRule" id="PRU01263"/>
    </source>
</evidence>
<dbReference type="OrthoDB" id="654211at2759"/>